<name>A0A1I6MLY9_9BACT</name>
<keyword evidence="2" id="KW-0808">Transferase</keyword>
<proteinExistence type="predicted"/>
<dbReference type="STRING" id="474950.SAMN05421771_2963"/>
<dbReference type="OrthoDB" id="111731at2"/>
<dbReference type="EMBL" id="FOZL01000001">
    <property type="protein sequence ID" value="SFS16746.1"/>
    <property type="molecule type" value="Genomic_DNA"/>
</dbReference>
<evidence type="ECO:0000313" key="2">
    <source>
        <dbReference type="EMBL" id="SFS16746.1"/>
    </source>
</evidence>
<dbReference type="InterPro" id="IPR029044">
    <property type="entry name" value="Nucleotide-diphossugar_trans"/>
</dbReference>
<dbReference type="PANTHER" id="PTHR22916:SF3">
    <property type="entry name" value="UDP-GLCNAC:BETAGAL BETA-1,3-N-ACETYLGLUCOSAMINYLTRANSFERASE-LIKE PROTEIN 1"/>
    <property type="match status" value="1"/>
</dbReference>
<gene>
    <name evidence="2" type="ORF">SAMN05421771_2963</name>
</gene>
<accession>A0A1I6MLY9</accession>
<dbReference type="RefSeq" id="WP_089840048.1">
    <property type="nucleotide sequence ID" value="NZ_FOZL01000001.1"/>
</dbReference>
<evidence type="ECO:0000313" key="3">
    <source>
        <dbReference type="Proteomes" id="UP000199024"/>
    </source>
</evidence>
<dbReference type="Gene3D" id="3.90.550.10">
    <property type="entry name" value="Spore Coat Polysaccharide Biosynthesis Protein SpsA, Chain A"/>
    <property type="match status" value="1"/>
</dbReference>
<protein>
    <submittedName>
        <fullName evidence="2">Glycosyl transferase family 2</fullName>
    </submittedName>
</protein>
<keyword evidence="3" id="KW-1185">Reference proteome</keyword>
<organism evidence="2 3">
    <name type="scientific">Granulicella pectinivorans</name>
    <dbReference type="NCBI Taxonomy" id="474950"/>
    <lineage>
        <taxon>Bacteria</taxon>
        <taxon>Pseudomonadati</taxon>
        <taxon>Acidobacteriota</taxon>
        <taxon>Terriglobia</taxon>
        <taxon>Terriglobales</taxon>
        <taxon>Acidobacteriaceae</taxon>
        <taxon>Granulicella</taxon>
    </lineage>
</organism>
<dbReference type="AlphaFoldDB" id="A0A1I6MLY9"/>
<evidence type="ECO:0000259" key="1">
    <source>
        <dbReference type="Pfam" id="PF00535"/>
    </source>
</evidence>
<dbReference type="PANTHER" id="PTHR22916">
    <property type="entry name" value="GLYCOSYLTRANSFERASE"/>
    <property type="match status" value="1"/>
</dbReference>
<dbReference type="InterPro" id="IPR001173">
    <property type="entry name" value="Glyco_trans_2-like"/>
</dbReference>
<feature type="domain" description="Glycosyltransferase 2-like" evidence="1">
    <location>
        <begin position="6"/>
        <end position="120"/>
    </location>
</feature>
<dbReference type="GO" id="GO:0016758">
    <property type="term" value="F:hexosyltransferase activity"/>
    <property type="evidence" value="ECO:0007669"/>
    <property type="project" value="UniProtKB-ARBA"/>
</dbReference>
<sequence>MPVVDIIIPAYNAAAYLSLTIESVIAQTFQDWRIVLVDDGSTDETASIAAAYSASLGDKFLLISQQNRGLPSARNAAMRASSAEFLALLDADDLWLPHRLAASLAPFQEHPEIGLTYGLITRIDAKGKLLDTFKGNPVDAQGRIAPALYKRTVELPCPTITFRRSCIAAVGGFDESMRASEDRDLWFRIALRYEVAVVSEVIASYRIYPGSMSADADRMLRAQLRFIRKHYGSPGCGFFARQSAMARAYKQRADTLKGQAKPSAAIVSSLHAVLLCPMDPSNIRTAASLLLCVLRSSSKR</sequence>
<reference evidence="2 3" key="1">
    <citation type="submission" date="2016-10" db="EMBL/GenBank/DDBJ databases">
        <authorList>
            <person name="de Groot N.N."/>
        </authorList>
    </citation>
    <scope>NUCLEOTIDE SEQUENCE [LARGE SCALE GENOMIC DNA]</scope>
    <source>
        <strain evidence="2 3">DSM 21001</strain>
    </source>
</reference>
<dbReference type="SUPFAM" id="SSF53448">
    <property type="entry name" value="Nucleotide-diphospho-sugar transferases"/>
    <property type="match status" value="1"/>
</dbReference>
<dbReference type="CDD" id="cd00761">
    <property type="entry name" value="Glyco_tranf_GTA_type"/>
    <property type="match status" value="1"/>
</dbReference>
<dbReference type="Pfam" id="PF00535">
    <property type="entry name" value="Glycos_transf_2"/>
    <property type="match status" value="1"/>
</dbReference>
<dbReference type="Proteomes" id="UP000199024">
    <property type="component" value="Unassembled WGS sequence"/>
</dbReference>